<evidence type="ECO:0000256" key="3">
    <source>
        <dbReference type="HAMAP-Rule" id="MF_00359"/>
    </source>
</evidence>
<evidence type="ECO:0000256" key="4">
    <source>
        <dbReference type="RuleBase" id="RU000668"/>
    </source>
</evidence>
<dbReference type="RefSeq" id="WP_048121615.1">
    <property type="nucleotide sequence ID" value="NZ_CP009520.1"/>
</dbReference>
<dbReference type="GO" id="GO:0005840">
    <property type="term" value="C:ribosome"/>
    <property type="evidence" value="ECO:0007669"/>
    <property type="project" value="UniProtKB-KW"/>
</dbReference>
<proteinExistence type="inferred from homology"/>
<dbReference type="InterPro" id="IPR018281">
    <property type="entry name" value="Ribosomal_eS1_CS"/>
</dbReference>
<keyword evidence="2 3" id="KW-0687">Ribonucleoprotein</keyword>
<gene>
    <name evidence="3" type="primary">rps3ae</name>
    <name evidence="5" type="ORF">MSVAZ_2461</name>
</gene>
<dbReference type="HAMAP" id="MF_00359">
    <property type="entry name" value="Ribosomal_eS1"/>
    <property type="match status" value="1"/>
</dbReference>
<keyword evidence="6" id="KW-1185">Reference proteome</keyword>
<dbReference type="HOGENOM" id="CLU_062507_1_0_2"/>
<dbReference type="KEGG" id="mvc:MSVAZ_2461"/>
<accession>A0A0E3Q787</accession>
<dbReference type="EMBL" id="CP009520">
    <property type="protein sequence ID" value="AKB44730.1"/>
    <property type="molecule type" value="Genomic_DNA"/>
</dbReference>
<dbReference type="InterPro" id="IPR001593">
    <property type="entry name" value="Ribosomal_eS1"/>
</dbReference>
<dbReference type="PROSITE" id="PS01191">
    <property type="entry name" value="RIBOSOMAL_S3AE"/>
    <property type="match status" value="1"/>
</dbReference>
<dbReference type="SMART" id="SM01397">
    <property type="entry name" value="Ribosomal_S3Ae"/>
    <property type="match status" value="1"/>
</dbReference>
<dbReference type="PANTHER" id="PTHR11830">
    <property type="entry name" value="40S RIBOSOMAL PROTEIN S3A"/>
    <property type="match status" value="1"/>
</dbReference>
<evidence type="ECO:0000313" key="6">
    <source>
        <dbReference type="Proteomes" id="UP000033096"/>
    </source>
</evidence>
<dbReference type="AlphaFoldDB" id="A0A0E3Q787"/>
<sequence>MARKKVQRKLDGWKSKEWYNIEAPAYLNRAIVGNTMAGDPSLLVGRNIETTVGELTNDMTKNNTKVILRINNVVGDVATTDLMGHELTTDYIRSIVKRQTSRIDANIDVKTKDGYVIRVKPTCFTIKRARSSQIKAIREMMVEIVKKRASEADFETFMQEAILGRLSAAIYRQAKFIYPLRRVEIRKTQVEAAPAPATSAAPEPAAA</sequence>
<dbReference type="PATRIC" id="fig|1434123.4.peg.3009"/>
<protein>
    <recommendedName>
        <fullName evidence="3">Small ribosomal subunit protein eS1</fullName>
    </recommendedName>
</protein>
<keyword evidence="1 3" id="KW-0689">Ribosomal protein</keyword>
<dbReference type="STRING" id="1434123.MSVAZ_2461"/>
<comment type="similarity">
    <text evidence="3 4">Belongs to the eukaryotic ribosomal protein eS1 family.</text>
</comment>
<dbReference type="GeneID" id="24810952"/>
<reference evidence="5 6" key="1">
    <citation type="submission" date="2014-07" db="EMBL/GenBank/DDBJ databases">
        <title>Methanogenic archaea and the global carbon cycle.</title>
        <authorList>
            <person name="Henriksen J.R."/>
            <person name="Luke J."/>
            <person name="Reinhart S."/>
            <person name="Benedict M.N."/>
            <person name="Youngblut N.D."/>
            <person name="Metcalf M.E."/>
            <person name="Whitaker R.J."/>
            <person name="Metcalf W.W."/>
        </authorList>
    </citation>
    <scope>NUCLEOTIDE SEQUENCE [LARGE SCALE GENOMIC DNA]</scope>
    <source>
        <strain evidence="5 6">Z-761</strain>
    </source>
</reference>
<dbReference type="NCBIfam" id="NF003142">
    <property type="entry name" value="PRK04057.1"/>
    <property type="match status" value="1"/>
</dbReference>
<dbReference type="GO" id="GO:0006412">
    <property type="term" value="P:translation"/>
    <property type="evidence" value="ECO:0007669"/>
    <property type="project" value="UniProtKB-UniRule"/>
</dbReference>
<dbReference type="Pfam" id="PF01015">
    <property type="entry name" value="Ribosomal_S3Ae"/>
    <property type="match status" value="1"/>
</dbReference>
<name>A0A0E3Q787_9EURY</name>
<dbReference type="GO" id="GO:0003735">
    <property type="term" value="F:structural constituent of ribosome"/>
    <property type="evidence" value="ECO:0007669"/>
    <property type="project" value="InterPro"/>
</dbReference>
<evidence type="ECO:0000256" key="2">
    <source>
        <dbReference type="ARBA" id="ARBA00023274"/>
    </source>
</evidence>
<dbReference type="GO" id="GO:1990904">
    <property type="term" value="C:ribonucleoprotein complex"/>
    <property type="evidence" value="ECO:0007669"/>
    <property type="project" value="UniProtKB-KW"/>
</dbReference>
<dbReference type="InterPro" id="IPR030838">
    <property type="entry name" value="Ribosomal_eS1_arc"/>
</dbReference>
<organism evidence="5 6">
    <name type="scientific">Methanosarcina vacuolata Z-761</name>
    <dbReference type="NCBI Taxonomy" id="1434123"/>
    <lineage>
        <taxon>Archaea</taxon>
        <taxon>Methanobacteriati</taxon>
        <taxon>Methanobacteriota</taxon>
        <taxon>Stenosarchaea group</taxon>
        <taxon>Methanomicrobia</taxon>
        <taxon>Methanosarcinales</taxon>
        <taxon>Methanosarcinaceae</taxon>
        <taxon>Methanosarcina</taxon>
    </lineage>
</organism>
<evidence type="ECO:0000313" key="5">
    <source>
        <dbReference type="EMBL" id="AKB44730.1"/>
    </source>
</evidence>
<dbReference type="Proteomes" id="UP000033096">
    <property type="component" value="Chromosome"/>
</dbReference>
<evidence type="ECO:0000256" key="1">
    <source>
        <dbReference type="ARBA" id="ARBA00022980"/>
    </source>
</evidence>